<dbReference type="AlphaFoldDB" id="A0AAD6T7V2"/>
<protein>
    <submittedName>
        <fullName evidence="1">Uncharacterized protein</fullName>
    </submittedName>
</protein>
<gene>
    <name evidence="1" type="ORF">C8F04DRAFT_237683</name>
</gene>
<comment type="caution">
    <text evidence="1">The sequence shown here is derived from an EMBL/GenBank/DDBJ whole genome shotgun (WGS) entry which is preliminary data.</text>
</comment>
<sequence length="191" mass="21457">MYASWRPLAVVDNVFPAWLTSLLLHSLHNPALLLLACWLQYFNALQRLRQREAASYKTLIRRPAGSRLRQIKRHRVVHHPCFNGAFASILPPGFQMHDPSPLPFVHPIQLPAETTRDPSPFICHSQVAIQRLALRNEKRGSQMKALPAAGALSAEQVVPHPSLSCRDPGGWRLPIDLTSYISYCVCALTID</sequence>
<organism evidence="1 2">
    <name type="scientific">Mycena alexandri</name>
    <dbReference type="NCBI Taxonomy" id="1745969"/>
    <lineage>
        <taxon>Eukaryota</taxon>
        <taxon>Fungi</taxon>
        <taxon>Dikarya</taxon>
        <taxon>Basidiomycota</taxon>
        <taxon>Agaricomycotina</taxon>
        <taxon>Agaricomycetes</taxon>
        <taxon>Agaricomycetidae</taxon>
        <taxon>Agaricales</taxon>
        <taxon>Marasmiineae</taxon>
        <taxon>Mycenaceae</taxon>
        <taxon>Mycena</taxon>
    </lineage>
</organism>
<evidence type="ECO:0000313" key="1">
    <source>
        <dbReference type="EMBL" id="KAJ7040481.1"/>
    </source>
</evidence>
<dbReference type="EMBL" id="JARJCM010000021">
    <property type="protein sequence ID" value="KAJ7040481.1"/>
    <property type="molecule type" value="Genomic_DNA"/>
</dbReference>
<accession>A0AAD6T7V2</accession>
<evidence type="ECO:0000313" key="2">
    <source>
        <dbReference type="Proteomes" id="UP001218188"/>
    </source>
</evidence>
<reference evidence="1" key="1">
    <citation type="submission" date="2023-03" db="EMBL/GenBank/DDBJ databases">
        <title>Massive genome expansion in bonnet fungi (Mycena s.s.) driven by repeated elements and novel gene families across ecological guilds.</title>
        <authorList>
            <consortium name="Lawrence Berkeley National Laboratory"/>
            <person name="Harder C.B."/>
            <person name="Miyauchi S."/>
            <person name="Viragh M."/>
            <person name="Kuo A."/>
            <person name="Thoen E."/>
            <person name="Andreopoulos B."/>
            <person name="Lu D."/>
            <person name="Skrede I."/>
            <person name="Drula E."/>
            <person name="Henrissat B."/>
            <person name="Morin E."/>
            <person name="Kohler A."/>
            <person name="Barry K."/>
            <person name="LaButti K."/>
            <person name="Morin E."/>
            <person name="Salamov A."/>
            <person name="Lipzen A."/>
            <person name="Mereny Z."/>
            <person name="Hegedus B."/>
            <person name="Baldrian P."/>
            <person name="Stursova M."/>
            <person name="Weitz H."/>
            <person name="Taylor A."/>
            <person name="Grigoriev I.V."/>
            <person name="Nagy L.G."/>
            <person name="Martin F."/>
            <person name="Kauserud H."/>
        </authorList>
    </citation>
    <scope>NUCLEOTIDE SEQUENCE</scope>
    <source>
        <strain evidence="1">CBHHK200</strain>
    </source>
</reference>
<name>A0AAD6T7V2_9AGAR</name>
<proteinExistence type="predicted"/>
<keyword evidence="2" id="KW-1185">Reference proteome</keyword>
<dbReference type="Proteomes" id="UP001218188">
    <property type="component" value="Unassembled WGS sequence"/>
</dbReference>